<dbReference type="RefSeq" id="WP_203751972.1">
    <property type="nucleotide sequence ID" value="NZ_BONK01000005.1"/>
</dbReference>
<comment type="caution">
    <text evidence="5">The sequence shown here is derived from an EMBL/GenBank/DDBJ whole genome shotgun (WGS) entry which is preliminary data.</text>
</comment>
<dbReference type="PROSITE" id="PS00356">
    <property type="entry name" value="HTH_LACI_1"/>
    <property type="match status" value="1"/>
</dbReference>
<dbReference type="PANTHER" id="PTHR30146">
    <property type="entry name" value="LACI-RELATED TRANSCRIPTIONAL REPRESSOR"/>
    <property type="match status" value="1"/>
</dbReference>
<dbReference type="SUPFAM" id="SSF47413">
    <property type="entry name" value="lambda repressor-like DNA-binding domains"/>
    <property type="match status" value="1"/>
</dbReference>
<keyword evidence="6" id="KW-1185">Reference proteome</keyword>
<dbReference type="SUPFAM" id="SSF53822">
    <property type="entry name" value="Periplasmic binding protein-like I"/>
    <property type="match status" value="1"/>
</dbReference>
<feature type="domain" description="HTH lacI-type" evidence="4">
    <location>
        <begin position="12"/>
        <end position="66"/>
    </location>
</feature>
<dbReference type="GO" id="GO:0003700">
    <property type="term" value="F:DNA-binding transcription factor activity"/>
    <property type="evidence" value="ECO:0007669"/>
    <property type="project" value="TreeGrafter"/>
</dbReference>
<dbReference type="Gene3D" id="1.10.260.40">
    <property type="entry name" value="lambda repressor-like DNA-binding domains"/>
    <property type="match status" value="1"/>
</dbReference>
<dbReference type="EMBL" id="BONK01000005">
    <property type="protein sequence ID" value="GIG21172.1"/>
    <property type="molecule type" value="Genomic_DNA"/>
</dbReference>
<protein>
    <submittedName>
        <fullName evidence="5">Transcriptional regulator</fullName>
    </submittedName>
</protein>
<sequence>MAQNNRSGGSRAGISDVASLAGVSQGTVSNVLNHPDRVTAETRARVVRAMQMLNYVPNGLARSLAAGTSTAIGLVVTDLSNSLFIDIARGAERAAELTGVNLMLANSDGRLDRESSYLTLFAQSQFAGILMTLNDEHHFAAIAAMSTGTTPLVMLNFDAPSTRFCSVSVDNELGGYLAAQHLIDLGRRRLVFVGGPDELKPVQERGRGFRRALRERGLSSVRELMPERINRADGWQIGSDLAAAVAAGEVDGIFASSDLLAAGIMQAFASSPGISVPDDVAIVGYDNNQAAWDSPTPITTISQPGEAVGSIGAELVQEEAAARNGGHEHRSVILAPELIVRRSTSSTAEVDGSLEPAF</sequence>
<dbReference type="InterPro" id="IPR000843">
    <property type="entry name" value="HTH_LacI"/>
</dbReference>
<reference evidence="5" key="1">
    <citation type="submission" date="2021-01" db="EMBL/GenBank/DDBJ databases">
        <title>Whole genome shotgun sequence of Cellulomonas chitinilytica NBRC 110799.</title>
        <authorList>
            <person name="Komaki H."/>
            <person name="Tamura T."/>
        </authorList>
    </citation>
    <scope>NUCLEOTIDE SEQUENCE</scope>
    <source>
        <strain evidence="5">NBRC 110799</strain>
    </source>
</reference>
<proteinExistence type="predicted"/>
<dbReference type="GO" id="GO:0000976">
    <property type="term" value="F:transcription cis-regulatory region binding"/>
    <property type="evidence" value="ECO:0007669"/>
    <property type="project" value="TreeGrafter"/>
</dbReference>
<evidence type="ECO:0000256" key="3">
    <source>
        <dbReference type="ARBA" id="ARBA00023163"/>
    </source>
</evidence>
<dbReference type="InterPro" id="IPR046335">
    <property type="entry name" value="LacI/GalR-like_sensor"/>
</dbReference>
<accession>A0A919U271</accession>
<dbReference type="Pfam" id="PF00356">
    <property type="entry name" value="LacI"/>
    <property type="match status" value="1"/>
</dbReference>
<organism evidence="5 6">
    <name type="scientific">Cellulomonas chitinilytica</name>
    <dbReference type="NCBI Taxonomy" id="398759"/>
    <lineage>
        <taxon>Bacteria</taxon>
        <taxon>Bacillati</taxon>
        <taxon>Actinomycetota</taxon>
        <taxon>Actinomycetes</taxon>
        <taxon>Micrococcales</taxon>
        <taxon>Cellulomonadaceae</taxon>
        <taxon>Cellulomonas</taxon>
    </lineage>
</organism>
<dbReference type="SMART" id="SM00354">
    <property type="entry name" value="HTH_LACI"/>
    <property type="match status" value="1"/>
</dbReference>
<dbReference type="CDD" id="cd01392">
    <property type="entry name" value="HTH_LacI"/>
    <property type="match status" value="1"/>
</dbReference>
<evidence type="ECO:0000256" key="2">
    <source>
        <dbReference type="ARBA" id="ARBA00023125"/>
    </source>
</evidence>
<dbReference type="AlphaFoldDB" id="A0A919U271"/>
<dbReference type="Proteomes" id="UP000632740">
    <property type="component" value="Unassembled WGS sequence"/>
</dbReference>
<dbReference type="InterPro" id="IPR028082">
    <property type="entry name" value="Peripla_BP_I"/>
</dbReference>
<dbReference type="CDD" id="cd06267">
    <property type="entry name" value="PBP1_LacI_sugar_binding-like"/>
    <property type="match status" value="1"/>
</dbReference>
<keyword evidence="1" id="KW-0805">Transcription regulation</keyword>
<keyword evidence="2" id="KW-0238">DNA-binding</keyword>
<dbReference type="Pfam" id="PF13377">
    <property type="entry name" value="Peripla_BP_3"/>
    <property type="match status" value="1"/>
</dbReference>
<evidence type="ECO:0000259" key="4">
    <source>
        <dbReference type="PROSITE" id="PS50932"/>
    </source>
</evidence>
<dbReference type="PANTHER" id="PTHR30146:SF109">
    <property type="entry name" value="HTH-TYPE TRANSCRIPTIONAL REGULATOR GALS"/>
    <property type="match status" value="1"/>
</dbReference>
<dbReference type="InterPro" id="IPR010982">
    <property type="entry name" value="Lambda_DNA-bd_dom_sf"/>
</dbReference>
<name>A0A919U271_9CELL</name>
<gene>
    <name evidence="5" type="ORF">Cch01nite_18960</name>
</gene>
<dbReference type="Gene3D" id="3.40.50.2300">
    <property type="match status" value="2"/>
</dbReference>
<evidence type="ECO:0000313" key="6">
    <source>
        <dbReference type="Proteomes" id="UP000632740"/>
    </source>
</evidence>
<keyword evidence="3" id="KW-0804">Transcription</keyword>
<dbReference type="PROSITE" id="PS50932">
    <property type="entry name" value="HTH_LACI_2"/>
    <property type="match status" value="1"/>
</dbReference>
<evidence type="ECO:0000313" key="5">
    <source>
        <dbReference type="EMBL" id="GIG21172.1"/>
    </source>
</evidence>
<evidence type="ECO:0000256" key="1">
    <source>
        <dbReference type="ARBA" id="ARBA00023015"/>
    </source>
</evidence>